<dbReference type="Pfam" id="PF00497">
    <property type="entry name" value="SBP_bac_3"/>
    <property type="match status" value="1"/>
</dbReference>
<reference evidence="4 5" key="2">
    <citation type="submission" date="2018-06" db="EMBL/GenBank/DDBJ databases">
        <title>Metagenomic assembly of (sub)arctic Cyanobacteria and their associated microbiome from non-axenic cultures.</title>
        <authorList>
            <person name="Baurain D."/>
        </authorList>
    </citation>
    <scope>NUCLEOTIDE SEQUENCE [LARGE SCALE GENOMIC DNA]</scope>
    <source>
        <strain evidence="4">ULC041bin1</strain>
    </source>
</reference>
<dbReference type="EMBL" id="QBMN01000062">
    <property type="protein sequence ID" value="PZO41628.1"/>
    <property type="molecule type" value="Genomic_DNA"/>
</dbReference>
<feature type="domain" description="Solute-binding protein family 3/N-terminal" evidence="3">
    <location>
        <begin position="90"/>
        <end position="320"/>
    </location>
</feature>
<dbReference type="CDD" id="cd13530">
    <property type="entry name" value="PBP2_peptides_like"/>
    <property type="match status" value="1"/>
</dbReference>
<dbReference type="InterPro" id="IPR001638">
    <property type="entry name" value="Solute-binding_3/MltF_N"/>
</dbReference>
<dbReference type="SUPFAM" id="SSF53850">
    <property type="entry name" value="Periplasmic binding protein-like II"/>
    <property type="match status" value="1"/>
</dbReference>
<dbReference type="SMART" id="SM00062">
    <property type="entry name" value="PBPb"/>
    <property type="match status" value="1"/>
</dbReference>
<name>A0A2W4YEU4_9CYAN</name>
<feature type="region of interest" description="Disordered" evidence="2">
    <location>
        <begin position="47"/>
        <end position="78"/>
    </location>
</feature>
<accession>A0A2W4YEU4</accession>
<evidence type="ECO:0000313" key="5">
    <source>
        <dbReference type="Proteomes" id="UP000249081"/>
    </source>
</evidence>
<proteinExistence type="predicted"/>
<evidence type="ECO:0000256" key="1">
    <source>
        <dbReference type="ARBA" id="ARBA00022729"/>
    </source>
</evidence>
<organism evidence="4 5">
    <name type="scientific">Shackletoniella antarctica</name>
    <dbReference type="NCBI Taxonomy" id="268115"/>
    <lineage>
        <taxon>Bacteria</taxon>
        <taxon>Bacillati</taxon>
        <taxon>Cyanobacteriota</taxon>
        <taxon>Cyanophyceae</taxon>
        <taxon>Oculatellales</taxon>
        <taxon>Oculatellaceae</taxon>
        <taxon>Shackletoniella</taxon>
    </lineage>
</organism>
<dbReference type="AlphaFoldDB" id="A0A2W4YEU4"/>
<feature type="compositionally biased region" description="Low complexity" evidence="2">
    <location>
        <begin position="49"/>
        <end position="64"/>
    </location>
</feature>
<sequence length="328" mass="36141">MGVIQPPPGRGAGARANWPRELRRLGVMLALLVVVILGCRDTALAATKASTGSATPTSRTASASQPRTAPPTVDIPAMPPDIQRILDRGQLTVAVLGQDNAPFFMDDQGQLDGFDIQLARALADQLGVAVEIERSAQTFDQVVDTVYGQGADLAISKISRTLKRAQRVRFSQPYLRMRQGLLVNRLQMAEQTQRRSMVETIRDLRGEVGVIKGSSYVGFLKQKFPQATIVEYPTWEEVVEAVVRGDILAAYRDELEIKKMVRTRPDAALQLQTIALTDTQDALAVVLPWSSTHLLAFVDQYLDTLPTQPTVDTVLDDYADYWAAQRQP</sequence>
<evidence type="ECO:0000259" key="3">
    <source>
        <dbReference type="SMART" id="SM00062"/>
    </source>
</evidence>
<dbReference type="Gene3D" id="3.40.190.10">
    <property type="entry name" value="Periplasmic binding protein-like II"/>
    <property type="match status" value="2"/>
</dbReference>
<gene>
    <name evidence="4" type="ORF">DCF17_10450</name>
</gene>
<comment type="caution">
    <text evidence="4">The sequence shown here is derived from an EMBL/GenBank/DDBJ whole genome shotgun (WGS) entry which is preliminary data.</text>
</comment>
<keyword evidence="1" id="KW-0732">Signal</keyword>
<reference evidence="5" key="1">
    <citation type="submission" date="2018-04" db="EMBL/GenBank/DDBJ databases">
        <authorList>
            <person name="Cornet L."/>
        </authorList>
    </citation>
    <scope>NUCLEOTIDE SEQUENCE [LARGE SCALE GENOMIC DNA]</scope>
</reference>
<protein>
    <submittedName>
        <fullName evidence="4">Amino acid ABC transporter substrate-binding protein</fullName>
    </submittedName>
</protein>
<dbReference type="Proteomes" id="UP000249081">
    <property type="component" value="Unassembled WGS sequence"/>
</dbReference>
<evidence type="ECO:0000256" key="2">
    <source>
        <dbReference type="SAM" id="MobiDB-lite"/>
    </source>
</evidence>
<evidence type="ECO:0000313" key="4">
    <source>
        <dbReference type="EMBL" id="PZO41628.1"/>
    </source>
</evidence>
<dbReference type="PANTHER" id="PTHR35936:SF17">
    <property type="entry name" value="ARGININE-BINDING EXTRACELLULAR PROTEIN ARTP"/>
    <property type="match status" value="1"/>
</dbReference>
<dbReference type="PANTHER" id="PTHR35936">
    <property type="entry name" value="MEMBRANE-BOUND LYTIC MUREIN TRANSGLYCOSYLASE F"/>
    <property type="match status" value="1"/>
</dbReference>